<feature type="non-terminal residue" evidence="1">
    <location>
        <position position="1"/>
    </location>
</feature>
<organism evidence="1">
    <name type="scientific">marine metagenome</name>
    <dbReference type="NCBI Taxonomy" id="408172"/>
    <lineage>
        <taxon>unclassified sequences</taxon>
        <taxon>metagenomes</taxon>
        <taxon>ecological metagenomes</taxon>
    </lineage>
</organism>
<accession>A0A382MYS9</accession>
<evidence type="ECO:0000313" key="1">
    <source>
        <dbReference type="EMBL" id="SVC54163.1"/>
    </source>
</evidence>
<dbReference type="EMBL" id="UINC01096898">
    <property type="protein sequence ID" value="SVC54163.1"/>
    <property type="molecule type" value="Genomic_DNA"/>
</dbReference>
<reference evidence="1" key="1">
    <citation type="submission" date="2018-05" db="EMBL/GenBank/DDBJ databases">
        <authorList>
            <person name="Lanie J.A."/>
            <person name="Ng W.-L."/>
            <person name="Kazmierczak K.M."/>
            <person name="Andrzejewski T.M."/>
            <person name="Davidsen T.M."/>
            <person name="Wayne K.J."/>
            <person name="Tettelin H."/>
            <person name="Glass J.I."/>
            <person name="Rusch D."/>
            <person name="Podicherti R."/>
            <person name="Tsui H.-C.T."/>
            <person name="Winkler M.E."/>
        </authorList>
    </citation>
    <scope>NUCLEOTIDE SEQUENCE</scope>
</reference>
<sequence length="375" mass="39188">TTAFNGSLLSLSNGILSLNGSSSLSDGAISISSGTFELGGEFTKNGGTFSLGDLAFTLLSDLTWTSDSQLEINALELNDKALTLGSDTSDLKIKNALILDQASEKLISRTADVEFTESLSISNGELSSSGGEIRLNKGLNLSGGEIKIFNSNLFLGSETGNTVSLVHSGGTFDDSSSSLQLLQNTTLESTLGLTFQALDLNSRELTLASETSDLTLKDQLILDDISEKILTGSADLNLEGGIQMSAGEISSSGGTLALSSTSQNLFQSDAFVVLVNTNLSSVTSYSANLTLDGEPNLSMEGGSISFIDLNMTDGTIGTISTRDGVTCTESCSGFNETGSYGLNTHGLYRNVVSANWKLSEAEGERKNAHISVKLL</sequence>
<feature type="non-terminal residue" evidence="1">
    <location>
        <position position="375"/>
    </location>
</feature>
<gene>
    <name evidence="1" type="ORF">METZ01_LOCUS307017</name>
</gene>
<dbReference type="AlphaFoldDB" id="A0A382MYS9"/>
<name>A0A382MYS9_9ZZZZ</name>
<proteinExistence type="predicted"/>
<protein>
    <submittedName>
        <fullName evidence="1">Uncharacterized protein</fullName>
    </submittedName>
</protein>